<evidence type="ECO:0000313" key="3">
    <source>
        <dbReference type="Proteomes" id="UP000039021"/>
    </source>
</evidence>
<accession>A0A916LG19</accession>
<name>A0A916LG19_MYCTX</name>
<feature type="compositionally biased region" description="Basic and acidic residues" evidence="1">
    <location>
        <begin position="88"/>
        <end position="98"/>
    </location>
</feature>
<dbReference type="Proteomes" id="UP000039021">
    <property type="component" value="Unassembled WGS sequence"/>
</dbReference>
<organism evidence="2 3">
    <name type="scientific">Mycobacterium tuberculosis</name>
    <dbReference type="NCBI Taxonomy" id="1773"/>
    <lineage>
        <taxon>Bacteria</taxon>
        <taxon>Bacillati</taxon>
        <taxon>Actinomycetota</taxon>
        <taxon>Actinomycetes</taxon>
        <taxon>Mycobacteriales</taxon>
        <taxon>Mycobacteriaceae</taxon>
        <taxon>Mycobacterium</taxon>
        <taxon>Mycobacterium tuberculosis complex</taxon>
    </lineage>
</organism>
<comment type="caution">
    <text evidence="2">The sequence shown here is derived from an EMBL/GenBank/DDBJ whole genome shotgun (WGS) entry which is preliminary data.</text>
</comment>
<feature type="region of interest" description="Disordered" evidence="1">
    <location>
        <begin position="75"/>
        <end position="98"/>
    </location>
</feature>
<sequence length="98" mass="10868">MAASQLGQCRADWPDPLWINDCHPDLLLAEAPGGVHAWSTHGTHCDQEHVGSPMRWWCMQDVEATDGVFGRDRFARRPFGETHGGGSRGRDRGTQLLS</sequence>
<dbReference type="AlphaFoldDB" id="A0A916LG19"/>
<evidence type="ECO:0000313" key="2">
    <source>
        <dbReference type="EMBL" id="CPB08007.1"/>
    </source>
</evidence>
<proteinExistence type="predicted"/>
<protein>
    <submittedName>
        <fullName evidence="2">Uncharacterized protein</fullName>
    </submittedName>
</protein>
<reference evidence="3" key="1">
    <citation type="submission" date="2015-03" db="EMBL/GenBank/DDBJ databases">
        <authorList>
            <consortium name="Pathogen Informatics"/>
        </authorList>
    </citation>
    <scope>NUCLEOTIDE SEQUENCE [LARGE SCALE GENOMIC DNA]</scope>
    <source>
        <strain evidence="3">N09902308</strain>
    </source>
</reference>
<dbReference type="EMBL" id="CSBK01003617">
    <property type="protein sequence ID" value="CPB08007.1"/>
    <property type="molecule type" value="Genomic_DNA"/>
</dbReference>
<evidence type="ECO:0000256" key="1">
    <source>
        <dbReference type="SAM" id="MobiDB-lite"/>
    </source>
</evidence>
<gene>
    <name evidence="2" type="ORF">ERS007739_05047</name>
</gene>